<evidence type="ECO:0000256" key="5">
    <source>
        <dbReference type="ARBA" id="ARBA00023136"/>
    </source>
</evidence>
<evidence type="ECO:0000313" key="7">
    <source>
        <dbReference type="EMBL" id="MBJ6362157.1"/>
    </source>
</evidence>
<dbReference type="Pfam" id="PF01594">
    <property type="entry name" value="AI-2E_transport"/>
    <property type="match status" value="1"/>
</dbReference>
<dbReference type="Proteomes" id="UP000640274">
    <property type="component" value="Unassembled WGS sequence"/>
</dbReference>
<dbReference type="PANTHER" id="PTHR21716">
    <property type="entry name" value="TRANSMEMBRANE PROTEIN"/>
    <property type="match status" value="1"/>
</dbReference>
<name>A0A934MVI6_9BACL</name>
<dbReference type="InterPro" id="IPR014227">
    <property type="entry name" value="YtvI-like"/>
</dbReference>
<dbReference type="PANTHER" id="PTHR21716:SF68">
    <property type="entry name" value="TRANSPORT PROTEIN YTVI-RELATED"/>
    <property type="match status" value="1"/>
</dbReference>
<accession>A0A934MVI6</accession>
<evidence type="ECO:0000256" key="3">
    <source>
        <dbReference type="ARBA" id="ARBA00022692"/>
    </source>
</evidence>
<dbReference type="GO" id="GO:0055085">
    <property type="term" value="P:transmembrane transport"/>
    <property type="evidence" value="ECO:0007669"/>
    <property type="project" value="TreeGrafter"/>
</dbReference>
<comment type="similarity">
    <text evidence="2">Belongs to the autoinducer-2 exporter (AI-2E) (TC 2.A.86) family.</text>
</comment>
<dbReference type="EMBL" id="JAELUP010000065">
    <property type="protein sequence ID" value="MBJ6362157.1"/>
    <property type="molecule type" value="Genomic_DNA"/>
</dbReference>
<sequence length="343" mass="37260">MSVRAIVSAAVGLALLYLLFTAGAPFLLALVVAIFMEPLIMLLMRSFRLPRFIAATLTSTVFTIVLIGLMVLLGVKVVAELIDFWNKVPQYVGDANLFVQDTIADIELYYTSLSPDTKSQLQSWISTFSNSISSLVTGVSTSFVAFAKGIPGLFIFFIVFLVAVYLFSYSLHTLKGTFLTLFDSKSREQVDNVLSSLRRSIFGFLRSQLILSLMTYVITLVGLLFLDLKYPLAIALLIVCVDLLPILGTGAVLIPWAAYLLGTGDTYTGAGLVVLFLLITIFRRVVEPKILGDAVGIGALSALISLYVGFKLVGVIGVFLGPMVVIIYTAAREAGLLQTKIKL</sequence>
<feature type="transmembrane region" description="Helical" evidence="6">
    <location>
        <begin position="314"/>
        <end position="331"/>
    </location>
</feature>
<keyword evidence="5 6" id="KW-0472">Membrane</keyword>
<evidence type="ECO:0000313" key="8">
    <source>
        <dbReference type="Proteomes" id="UP000640274"/>
    </source>
</evidence>
<organism evidence="7 8">
    <name type="scientific">Paenibacillus roseus</name>
    <dbReference type="NCBI Taxonomy" id="2798579"/>
    <lineage>
        <taxon>Bacteria</taxon>
        <taxon>Bacillati</taxon>
        <taxon>Bacillota</taxon>
        <taxon>Bacilli</taxon>
        <taxon>Bacillales</taxon>
        <taxon>Paenibacillaceae</taxon>
        <taxon>Paenibacillus</taxon>
    </lineage>
</organism>
<gene>
    <name evidence="7" type="primary">ytvI</name>
    <name evidence="7" type="ORF">JFN88_12855</name>
</gene>
<keyword evidence="8" id="KW-1185">Reference proteome</keyword>
<comment type="subcellular location">
    <subcellularLocation>
        <location evidence="1">Membrane</location>
        <topology evidence="1">Multi-pass membrane protein</topology>
    </subcellularLocation>
</comment>
<keyword evidence="3 6" id="KW-0812">Transmembrane</keyword>
<feature type="transmembrane region" description="Helical" evidence="6">
    <location>
        <begin position="153"/>
        <end position="171"/>
    </location>
</feature>
<dbReference type="AlphaFoldDB" id="A0A934MVI6"/>
<dbReference type="GO" id="GO:0016020">
    <property type="term" value="C:membrane"/>
    <property type="evidence" value="ECO:0007669"/>
    <property type="project" value="UniProtKB-SubCell"/>
</dbReference>
<reference evidence="7" key="1">
    <citation type="submission" date="2020-12" db="EMBL/GenBank/DDBJ databases">
        <authorList>
            <person name="Huq M.A."/>
        </authorList>
    </citation>
    <scope>NUCLEOTIDE SEQUENCE</scope>
    <source>
        <strain evidence="7">MAHUQ-46</strain>
    </source>
</reference>
<evidence type="ECO:0000256" key="6">
    <source>
        <dbReference type="SAM" id="Phobius"/>
    </source>
</evidence>
<feature type="transmembrane region" description="Helical" evidence="6">
    <location>
        <begin position="233"/>
        <end position="260"/>
    </location>
</feature>
<proteinExistence type="inferred from homology"/>
<evidence type="ECO:0000256" key="2">
    <source>
        <dbReference type="ARBA" id="ARBA00009773"/>
    </source>
</evidence>
<evidence type="ECO:0000256" key="1">
    <source>
        <dbReference type="ARBA" id="ARBA00004141"/>
    </source>
</evidence>
<feature type="transmembrane region" description="Helical" evidence="6">
    <location>
        <begin position="266"/>
        <end position="283"/>
    </location>
</feature>
<feature type="transmembrane region" description="Helical" evidence="6">
    <location>
        <begin position="204"/>
        <end position="226"/>
    </location>
</feature>
<feature type="transmembrane region" description="Helical" evidence="6">
    <location>
        <begin position="6"/>
        <end position="31"/>
    </location>
</feature>
<protein>
    <submittedName>
        <fullName evidence="7">Sporulation integral membrane protein YtvI</fullName>
    </submittedName>
</protein>
<evidence type="ECO:0000256" key="4">
    <source>
        <dbReference type="ARBA" id="ARBA00022989"/>
    </source>
</evidence>
<dbReference type="NCBIfam" id="TIGR02872">
    <property type="entry name" value="spore_ytvI"/>
    <property type="match status" value="1"/>
</dbReference>
<dbReference type="RefSeq" id="WP_199019693.1">
    <property type="nucleotide sequence ID" value="NZ_JAELUP010000065.1"/>
</dbReference>
<feature type="transmembrane region" description="Helical" evidence="6">
    <location>
        <begin position="52"/>
        <end position="75"/>
    </location>
</feature>
<keyword evidence="4 6" id="KW-1133">Transmembrane helix</keyword>
<comment type="caution">
    <text evidence="7">The sequence shown here is derived from an EMBL/GenBank/DDBJ whole genome shotgun (WGS) entry which is preliminary data.</text>
</comment>
<dbReference type="InterPro" id="IPR002549">
    <property type="entry name" value="AI-2E-like"/>
</dbReference>